<keyword evidence="1" id="KW-0472">Membrane</keyword>
<protein>
    <submittedName>
        <fullName evidence="2">Uncharacterized protein</fullName>
    </submittedName>
</protein>
<keyword evidence="1" id="KW-1133">Transmembrane helix</keyword>
<keyword evidence="3" id="KW-1185">Reference proteome</keyword>
<evidence type="ECO:0000313" key="3">
    <source>
        <dbReference type="Proteomes" id="UP001605261"/>
    </source>
</evidence>
<comment type="caution">
    <text evidence="2">The sequence shown here is derived from an EMBL/GenBank/DDBJ whole genome shotgun (WGS) entry which is preliminary data.</text>
</comment>
<dbReference type="Proteomes" id="UP001605261">
    <property type="component" value="Unassembled WGS sequence"/>
</dbReference>
<proteinExistence type="predicted"/>
<organism evidence="2 3">
    <name type="scientific">Stenotrophomonas nematodicola</name>
    <dbReference type="NCBI Taxonomy" id="2656746"/>
    <lineage>
        <taxon>Bacteria</taxon>
        <taxon>Pseudomonadati</taxon>
        <taxon>Pseudomonadota</taxon>
        <taxon>Gammaproteobacteria</taxon>
        <taxon>Lysobacterales</taxon>
        <taxon>Lysobacteraceae</taxon>
        <taxon>Stenotrophomonas</taxon>
    </lineage>
</organism>
<gene>
    <name evidence="2" type="ORF">ACEU0G_001053</name>
</gene>
<sequence>MGIEICPLAADVGNWADWAAVVVGLGAAAGTIWVASVANRTSRRATEIADDAKAIAKQQHEQALAQQRANAEILGRLLLHEIASLPMRLSALRAPIAQAVKIEGGTVLIEDSDLLRQLLEDAKFSVLPESERVLSRIHDLPDGLGPDLATLIGQSAATRDMAYRMLGRVIESPRQYLGQNYRFTYRGRPDDFELFEDHLRSFKGMSEAYAERFRLFVGAVETDFGRPS</sequence>
<dbReference type="EMBL" id="JBHGCJ010000017">
    <property type="protein sequence ID" value="MFG6111164.1"/>
    <property type="molecule type" value="Genomic_DNA"/>
</dbReference>
<evidence type="ECO:0000313" key="2">
    <source>
        <dbReference type="EMBL" id="MFG6111164.1"/>
    </source>
</evidence>
<reference evidence="2 3" key="1">
    <citation type="submission" date="2024-09" db="EMBL/GenBank/DDBJ databases">
        <authorList>
            <consortium name="All-Russian atlas of soil microorganisms"/>
            <consortium name="as a basis for the search for new antimicrobial producers and enzymes with unique properties"/>
            <person name="Sokolova E.A."/>
            <person name="Voronina E.N."/>
        </authorList>
    </citation>
    <scope>NUCLEOTIDE SEQUENCE [LARGE SCALE GENOMIC DNA]</scope>
    <source>
        <strain evidence="2 3">AF-22b-331.1</strain>
    </source>
</reference>
<accession>A0ABW7D1S2</accession>
<evidence type="ECO:0000256" key="1">
    <source>
        <dbReference type="SAM" id="Phobius"/>
    </source>
</evidence>
<keyword evidence="1" id="KW-0812">Transmembrane</keyword>
<feature type="transmembrane region" description="Helical" evidence="1">
    <location>
        <begin position="18"/>
        <end position="38"/>
    </location>
</feature>
<name>A0ABW7D1S2_9GAMM</name>
<dbReference type="RefSeq" id="WP_394164533.1">
    <property type="nucleotide sequence ID" value="NZ_JBHGCJ010000017.1"/>
</dbReference>